<name>A0A9P4NVW8_9PEZI</name>
<feature type="region of interest" description="Disordered" evidence="1">
    <location>
        <begin position="31"/>
        <end position="72"/>
    </location>
</feature>
<proteinExistence type="predicted"/>
<comment type="caution">
    <text evidence="2">The sequence shown here is derived from an EMBL/GenBank/DDBJ whole genome shotgun (WGS) entry which is preliminary data.</text>
</comment>
<keyword evidence="3" id="KW-1185">Reference proteome</keyword>
<protein>
    <submittedName>
        <fullName evidence="2">Uncharacterized protein</fullName>
    </submittedName>
</protein>
<dbReference type="AlphaFoldDB" id="A0A9P4NVW8"/>
<evidence type="ECO:0000256" key="1">
    <source>
        <dbReference type="SAM" id="MobiDB-lite"/>
    </source>
</evidence>
<dbReference type="Proteomes" id="UP000800235">
    <property type="component" value="Unassembled WGS sequence"/>
</dbReference>
<feature type="compositionally biased region" description="Basic and acidic residues" evidence="1">
    <location>
        <begin position="42"/>
        <end position="64"/>
    </location>
</feature>
<evidence type="ECO:0000313" key="3">
    <source>
        <dbReference type="Proteomes" id="UP000800235"/>
    </source>
</evidence>
<dbReference type="EMBL" id="MU007028">
    <property type="protein sequence ID" value="KAF2432116.1"/>
    <property type="molecule type" value="Genomic_DNA"/>
</dbReference>
<organism evidence="2 3">
    <name type="scientific">Tothia fuscella</name>
    <dbReference type="NCBI Taxonomy" id="1048955"/>
    <lineage>
        <taxon>Eukaryota</taxon>
        <taxon>Fungi</taxon>
        <taxon>Dikarya</taxon>
        <taxon>Ascomycota</taxon>
        <taxon>Pezizomycotina</taxon>
        <taxon>Dothideomycetes</taxon>
        <taxon>Pleosporomycetidae</taxon>
        <taxon>Venturiales</taxon>
        <taxon>Cylindrosympodiaceae</taxon>
        <taxon>Tothia</taxon>
    </lineage>
</organism>
<sequence>MDHFLRRVCRLQSPEPHFDIEEIPGAVMAIEPSKSDSSTNDQQEKKQSVSSEVRETELQDHTATEKPPSTIAPSKMRFKARLVIGKEKEEDIGVISKRPAPIYGPQASAYFLSSALDTQSLATATPALSQQTAVNIPNGRYAPFDWTHAGNGTMLYIRPGESEKIKNICSIIESEVGCVDVGVILSGAGGKTSGDYYIRAFDFHHPEKMMVFLAKSEDVRDIYHIETGAANEVQSAKNFDDREVMKEECLLDWLAKKEAELFTKPRQNPNKRFVRTVYG</sequence>
<gene>
    <name evidence="2" type="ORF">EJ08DRAFT_695912</name>
</gene>
<accession>A0A9P4NVW8</accession>
<reference evidence="2" key="1">
    <citation type="journal article" date="2020" name="Stud. Mycol.">
        <title>101 Dothideomycetes genomes: a test case for predicting lifestyles and emergence of pathogens.</title>
        <authorList>
            <person name="Haridas S."/>
            <person name="Albert R."/>
            <person name="Binder M."/>
            <person name="Bloem J."/>
            <person name="Labutti K."/>
            <person name="Salamov A."/>
            <person name="Andreopoulos B."/>
            <person name="Baker S."/>
            <person name="Barry K."/>
            <person name="Bills G."/>
            <person name="Bluhm B."/>
            <person name="Cannon C."/>
            <person name="Castanera R."/>
            <person name="Culley D."/>
            <person name="Daum C."/>
            <person name="Ezra D."/>
            <person name="Gonzalez J."/>
            <person name="Henrissat B."/>
            <person name="Kuo A."/>
            <person name="Liang C."/>
            <person name="Lipzen A."/>
            <person name="Lutzoni F."/>
            <person name="Magnuson J."/>
            <person name="Mondo S."/>
            <person name="Nolan M."/>
            <person name="Ohm R."/>
            <person name="Pangilinan J."/>
            <person name="Park H.-J."/>
            <person name="Ramirez L."/>
            <person name="Alfaro M."/>
            <person name="Sun H."/>
            <person name="Tritt A."/>
            <person name="Yoshinaga Y."/>
            <person name="Zwiers L.-H."/>
            <person name="Turgeon B."/>
            <person name="Goodwin S."/>
            <person name="Spatafora J."/>
            <person name="Crous P."/>
            <person name="Grigoriev I."/>
        </authorList>
    </citation>
    <scope>NUCLEOTIDE SEQUENCE</scope>
    <source>
        <strain evidence="2">CBS 130266</strain>
    </source>
</reference>
<evidence type="ECO:0000313" key="2">
    <source>
        <dbReference type="EMBL" id="KAF2432116.1"/>
    </source>
</evidence>